<keyword evidence="1" id="KW-0812">Transmembrane</keyword>
<sequence length="139" mass="15611">MNLYIKSNPAGEWVVIVVCAVLFFLPVRIEEDLARPIGVGLSLGIVFGIARVIRAGKLKKEPYLRFDAAGLHCLPLIGKGWTIPPEQIHNLQLNERMLSVERGAGGKRYAVAVRPLAPRERAMLEQWVETWNRTKGVRK</sequence>
<name>A0A0G3EB10_9BACT</name>
<dbReference type="Proteomes" id="UP000035268">
    <property type="component" value="Chromosome"/>
</dbReference>
<reference evidence="2 3" key="2">
    <citation type="journal article" date="2016" name="ISME J.">
        <title>Characterization of the first cultured representative of Verrucomicrobia subdivision 5 indicates the proposal of a novel phylum.</title>
        <authorList>
            <person name="Spring S."/>
            <person name="Bunk B."/>
            <person name="Sproer C."/>
            <person name="Schumann P."/>
            <person name="Rohde M."/>
            <person name="Tindall B.J."/>
            <person name="Klenk H.P."/>
        </authorList>
    </citation>
    <scope>NUCLEOTIDE SEQUENCE [LARGE SCALE GENOMIC DNA]</scope>
    <source>
        <strain evidence="2 3">L21-Fru-AB</strain>
    </source>
</reference>
<accession>A0A0G3EB10</accession>
<dbReference type="STRING" id="1307763.L21SP4_00179"/>
<keyword evidence="1" id="KW-1133">Transmembrane helix</keyword>
<dbReference type="AlphaFoldDB" id="A0A0G3EB10"/>
<protein>
    <submittedName>
        <fullName evidence="2">Uncharacterized protein</fullName>
    </submittedName>
</protein>
<keyword evidence="1" id="KW-0472">Membrane</keyword>
<proteinExistence type="predicted"/>
<dbReference type="EMBL" id="CP010904">
    <property type="protein sequence ID" value="AKJ63463.1"/>
    <property type="molecule type" value="Genomic_DNA"/>
</dbReference>
<organism evidence="2 3">
    <name type="scientific">Kiritimatiella glycovorans</name>
    <dbReference type="NCBI Taxonomy" id="1307763"/>
    <lineage>
        <taxon>Bacteria</taxon>
        <taxon>Pseudomonadati</taxon>
        <taxon>Kiritimatiellota</taxon>
        <taxon>Kiritimatiellia</taxon>
        <taxon>Kiritimatiellales</taxon>
        <taxon>Kiritimatiellaceae</taxon>
        <taxon>Kiritimatiella</taxon>
    </lineage>
</organism>
<gene>
    <name evidence="2" type="ORF">L21SP4_00179</name>
</gene>
<reference evidence="3" key="1">
    <citation type="submission" date="2015-02" db="EMBL/GenBank/DDBJ databases">
        <title>Description and complete genome sequence of the first cultured representative of the subdivision 5 of the Verrucomicrobia phylum.</title>
        <authorList>
            <person name="Spring S."/>
            <person name="Bunk B."/>
            <person name="Sproer C."/>
            <person name="Klenk H.-P."/>
        </authorList>
    </citation>
    <scope>NUCLEOTIDE SEQUENCE [LARGE SCALE GENOMIC DNA]</scope>
    <source>
        <strain evidence="3">L21-Fru-AB</strain>
    </source>
</reference>
<evidence type="ECO:0000256" key="1">
    <source>
        <dbReference type="SAM" id="Phobius"/>
    </source>
</evidence>
<feature type="transmembrane region" description="Helical" evidence="1">
    <location>
        <begin position="12"/>
        <end position="29"/>
    </location>
</feature>
<keyword evidence="3" id="KW-1185">Reference proteome</keyword>
<evidence type="ECO:0000313" key="2">
    <source>
        <dbReference type="EMBL" id="AKJ63463.1"/>
    </source>
</evidence>
<dbReference type="KEGG" id="vbl:L21SP4_00179"/>
<evidence type="ECO:0000313" key="3">
    <source>
        <dbReference type="Proteomes" id="UP000035268"/>
    </source>
</evidence>
<feature type="transmembrane region" description="Helical" evidence="1">
    <location>
        <begin position="35"/>
        <end position="53"/>
    </location>
</feature>